<dbReference type="GO" id="GO:0046872">
    <property type="term" value="F:metal ion binding"/>
    <property type="evidence" value="ECO:0007669"/>
    <property type="project" value="UniProtKB-KW"/>
</dbReference>
<organism evidence="6 7">
    <name type="scientific">Dorea formicigenerans</name>
    <dbReference type="NCBI Taxonomy" id="39486"/>
    <lineage>
        <taxon>Bacteria</taxon>
        <taxon>Bacillati</taxon>
        <taxon>Bacillota</taxon>
        <taxon>Clostridia</taxon>
        <taxon>Lachnospirales</taxon>
        <taxon>Lachnospiraceae</taxon>
        <taxon>Dorea</taxon>
    </lineage>
</organism>
<evidence type="ECO:0000256" key="3">
    <source>
        <dbReference type="ARBA" id="ARBA00023211"/>
    </source>
</evidence>
<dbReference type="Proteomes" id="UP000260841">
    <property type="component" value="Unassembled WGS sequence"/>
</dbReference>
<dbReference type="Gene3D" id="3.40.1790.10">
    <property type="entry name" value="Indigoidine synthase domain"/>
    <property type="match status" value="1"/>
</dbReference>
<evidence type="ECO:0000256" key="5">
    <source>
        <dbReference type="ARBA" id="ARBA00023295"/>
    </source>
</evidence>
<sequence>MIGGRIMNEKYLVESCLLTHGLRSVTDEEMMQTWQGVNATFAWIDKGKIQTGSVEQFIEFRKRKIKLRVNYKNIDEMLEKKVPGALTASGTMEACRRLEIPTAVTCGIGGIGNVPGEKICTDLPALAEIPVNLVATSPKDMINIPQTFTWLRERGVKIFGYHTDYCTGYVFYSAHEKLDGTFDTVPMERTGKTLLLNPIPMEDRIQDNQILEQAVKEAFEAVKRGEYFHPAANGAIDKLTDGKASYIQLASIVENAKLAENIAKTR</sequence>
<keyword evidence="5" id="KW-0326">Glycosidase</keyword>
<keyword evidence="2" id="KW-0378">Hydrolase</keyword>
<dbReference type="AlphaFoldDB" id="A0A3E5EFA1"/>
<evidence type="ECO:0000313" key="6">
    <source>
        <dbReference type="EMBL" id="RGN87636.1"/>
    </source>
</evidence>
<evidence type="ECO:0000256" key="4">
    <source>
        <dbReference type="ARBA" id="ARBA00023239"/>
    </source>
</evidence>
<dbReference type="InterPro" id="IPR022830">
    <property type="entry name" value="Indigdn_synthA-like"/>
</dbReference>
<reference evidence="6 7" key="1">
    <citation type="submission" date="2018-08" db="EMBL/GenBank/DDBJ databases">
        <title>A genome reference for cultivated species of the human gut microbiota.</title>
        <authorList>
            <person name="Zou Y."/>
            <person name="Xue W."/>
            <person name="Luo G."/>
        </authorList>
    </citation>
    <scope>NUCLEOTIDE SEQUENCE [LARGE SCALE GENOMIC DNA]</scope>
    <source>
        <strain evidence="6 7">OM03-2</strain>
    </source>
</reference>
<evidence type="ECO:0000256" key="1">
    <source>
        <dbReference type="ARBA" id="ARBA00022723"/>
    </source>
</evidence>
<dbReference type="EMBL" id="QSVB01000026">
    <property type="protein sequence ID" value="RGN87636.1"/>
    <property type="molecule type" value="Genomic_DNA"/>
</dbReference>
<dbReference type="SUPFAM" id="SSF110581">
    <property type="entry name" value="Indigoidine synthase A-like"/>
    <property type="match status" value="1"/>
</dbReference>
<protein>
    <recommendedName>
        <fullName evidence="8">Pseudouridine-5'-phosphate glycosidase</fullName>
    </recommendedName>
</protein>
<keyword evidence="4" id="KW-0456">Lyase</keyword>
<dbReference type="Pfam" id="PF04227">
    <property type="entry name" value="Indigoidine_A"/>
    <property type="match status" value="1"/>
</dbReference>
<keyword evidence="1" id="KW-0479">Metal-binding</keyword>
<accession>A0A3E5EFA1</accession>
<dbReference type="GO" id="GO:0016798">
    <property type="term" value="F:hydrolase activity, acting on glycosyl bonds"/>
    <property type="evidence" value="ECO:0007669"/>
    <property type="project" value="UniProtKB-KW"/>
</dbReference>
<dbReference type="GO" id="GO:0005737">
    <property type="term" value="C:cytoplasm"/>
    <property type="evidence" value="ECO:0007669"/>
    <property type="project" value="TreeGrafter"/>
</dbReference>
<evidence type="ECO:0008006" key="8">
    <source>
        <dbReference type="Google" id="ProtNLM"/>
    </source>
</evidence>
<evidence type="ECO:0000313" key="7">
    <source>
        <dbReference type="Proteomes" id="UP000260841"/>
    </source>
</evidence>
<proteinExistence type="predicted"/>
<dbReference type="InterPro" id="IPR007342">
    <property type="entry name" value="PsuG"/>
</dbReference>
<dbReference type="GO" id="GO:0004730">
    <property type="term" value="F:pseudouridylate synthase activity"/>
    <property type="evidence" value="ECO:0007669"/>
    <property type="project" value="InterPro"/>
</dbReference>
<dbReference type="RefSeq" id="WP_005332177.1">
    <property type="nucleotide sequence ID" value="NZ_CABJBB010000002.1"/>
</dbReference>
<gene>
    <name evidence="6" type="ORF">DXB36_15210</name>
</gene>
<dbReference type="PANTHER" id="PTHR42909:SF1">
    <property type="entry name" value="CARBOHYDRATE KINASE PFKB DOMAIN-CONTAINING PROTEIN"/>
    <property type="match status" value="1"/>
</dbReference>
<keyword evidence="3" id="KW-0464">Manganese</keyword>
<comment type="caution">
    <text evidence="6">The sequence shown here is derived from an EMBL/GenBank/DDBJ whole genome shotgun (WGS) entry which is preliminary data.</text>
</comment>
<evidence type="ECO:0000256" key="2">
    <source>
        <dbReference type="ARBA" id="ARBA00022801"/>
    </source>
</evidence>
<dbReference type="PANTHER" id="PTHR42909">
    <property type="entry name" value="ZGC:136858"/>
    <property type="match status" value="1"/>
</dbReference>
<name>A0A3E5EFA1_9FIRM</name>